<keyword evidence="3" id="KW-1185">Reference proteome</keyword>
<name>A0A4Y9A932_9BACI</name>
<accession>A0A4Y9A932</accession>
<evidence type="ECO:0000313" key="2">
    <source>
        <dbReference type="EMBL" id="TFJ91772.1"/>
    </source>
</evidence>
<protein>
    <submittedName>
        <fullName evidence="2">Uncharacterized protein</fullName>
    </submittedName>
</protein>
<feature type="compositionally biased region" description="Basic and acidic residues" evidence="1">
    <location>
        <begin position="30"/>
        <end position="39"/>
    </location>
</feature>
<feature type="region of interest" description="Disordered" evidence="1">
    <location>
        <begin position="30"/>
        <end position="54"/>
    </location>
</feature>
<evidence type="ECO:0000256" key="1">
    <source>
        <dbReference type="SAM" id="MobiDB-lite"/>
    </source>
</evidence>
<comment type="caution">
    <text evidence="2">The sequence shown here is derived from an EMBL/GenBank/DDBJ whole genome shotgun (WGS) entry which is preliminary data.</text>
</comment>
<reference evidence="2 3" key="1">
    <citation type="submission" date="2019-03" db="EMBL/GenBank/DDBJ databases">
        <title>Genome sequence of Lentibacillus salicampi ATCC BAA-719.</title>
        <authorList>
            <person name="Maclea K.S."/>
            <person name="Simoes Junior M."/>
        </authorList>
    </citation>
    <scope>NUCLEOTIDE SEQUENCE [LARGE SCALE GENOMIC DNA]</scope>
    <source>
        <strain evidence="2 3">ATCC BAA-719</strain>
    </source>
</reference>
<evidence type="ECO:0000313" key="3">
    <source>
        <dbReference type="Proteomes" id="UP000298484"/>
    </source>
</evidence>
<dbReference type="RefSeq" id="WP_135111150.1">
    <property type="nucleotide sequence ID" value="NZ_SRHY01000039.1"/>
</dbReference>
<dbReference type="AlphaFoldDB" id="A0A4Y9A932"/>
<sequence length="66" mass="7931">MIQIEREAPKIEREAWKIEQEARKIERGARKIERAHPESSENINNRATHNQNPEQEVRLEVCYTIY</sequence>
<dbReference type="EMBL" id="SRHY01000039">
    <property type="protein sequence ID" value="TFJ91772.1"/>
    <property type="molecule type" value="Genomic_DNA"/>
</dbReference>
<feature type="compositionally biased region" description="Polar residues" evidence="1">
    <location>
        <begin position="40"/>
        <end position="54"/>
    </location>
</feature>
<dbReference type="Proteomes" id="UP000298484">
    <property type="component" value="Unassembled WGS sequence"/>
</dbReference>
<organism evidence="2 3">
    <name type="scientific">Lentibacillus salicampi</name>
    <dbReference type="NCBI Taxonomy" id="175306"/>
    <lineage>
        <taxon>Bacteria</taxon>
        <taxon>Bacillati</taxon>
        <taxon>Bacillota</taxon>
        <taxon>Bacilli</taxon>
        <taxon>Bacillales</taxon>
        <taxon>Bacillaceae</taxon>
        <taxon>Lentibacillus</taxon>
    </lineage>
</organism>
<gene>
    <name evidence="2" type="ORF">E4U82_15805</name>
</gene>
<proteinExistence type="predicted"/>